<reference evidence="14" key="1">
    <citation type="submission" date="2020-01" db="EMBL/GenBank/DDBJ databases">
        <title>Genome sequence of Kobresia littledalei, the first chromosome-level genome in the family Cyperaceae.</title>
        <authorList>
            <person name="Qu G."/>
        </authorList>
    </citation>
    <scope>NUCLEOTIDE SEQUENCE</scope>
    <source>
        <strain evidence="14">C.B.Clarke</strain>
        <tissue evidence="14">Leaf</tissue>
    </source>
</reference>
<evidence type="ECO:0000256" key="9">
    <source>
        <dbReference type="SAM" id="MobiDB-lite"/>
    </source>
</evidence>
<evidence type="ECO:0000259" key="13">
    <source>
        <dbReference type="SMART" id="SM00848"/>
    </source>
</evidence>
<evidence type="ECO:0000256" key="10">
    <source>
        <dbReference type="SAM" id="SignalP"/>
    </source>
</evidence>
<dbReference type="InterPro" id="IPR000668">
    <property type="entry name" value="Peptidase_C1A_C"/>
</dbReference>
<dbReference type="InterPro" id="IPR000169">
    <property type="entry name" value="Pept_cys_AS"/>
</dbReference>
<dbReference type="SUPFAM" id="SSF54001">
    <property type="entry name" value="Cysteine proteinases"/>
    <property type="match status" value="1"/>
</dbReference>
<dbReference type="PANTHER" id="PTHR12411">
    <property type="entry name" value="CYSTEINE PROTEASE FAMILY C1-RELATED"/>
    <property type="match status" value="1"/>
</dbReference>
<evidence type="ECO:0000256" key="3">
    <source>
        <dbReference type="ARBA" id="ARBA00022729"/>
    </source>
</evidence>
<evidence type="ECO:0000313" key="14">
    <source>
        <dbReference type="EMBL" id="KAF3335139.1"/>
    </source>
</evidence>
<dbReference type="Pfam" id="PF08246">
    <property type="entry name" value="Inhibitor_I29"/>
    <property type="match status" value="1"/>
</dbReference>
<dbReference type="PROSITE" id="PS00639">
    <property type="entry name" value="THIOL_PROTEASE_HIS"/>
    <property type="match status" value="1"/>
</dbReference>
<dbReference type="InterPro" id="IPR025661">
    <property type="entry name" value="Pept_asp_AS"/>
</dbReference>
<protein>
    <submittedName>
        <fullName evidence="14">Oryzain alpha chain-like protein</fullName>
    </submittedName>
</protein>
<dbReference type="EMBL" id="SWLB01000008">
    <property type="protein sequence ID" value="KAF3335139.1"/>
    <property type="molecule type" value="Genomic_DNA"/>
</dbReference>
<evidence type="ECO:0000313" key="15">
    <source>
        <dbReference type="Proteomes" id="UP000623129"/>
    </source>
</evidence>
<keyword evidence="4" id="KW-0378">Hydrolase</keyword>
<keyword evidence="3 10" id="KW-0732">Signal</keyword>
<dbReference type="GO" id="GO:0008234">
    <property type="term" value="F:cysteine-type peptidase activity"/>
    <property type="evidence" value="ECO:0007669"/>
    <property type="project" value="UniProtKB-KW"/>
</dbReference>
<dbReference type="AlphaFoldDB" id="A0A833R4H9"/>
<dbReference type="Proteomes" id="UP000623129">
    <property type="component" value="Unassembled WGS sequence"/>
</dbReference>
<dbReference type="PRINTS" id="PR00705">
    <property type="entry name" value="PAPAIN"/>
</dbReference>
<evidence type="ECO:0000256" key="2">
    <source>
        <dbReference type="ARBA" id="ARBA00022670"/>
    </source>
</evidence>
<evidence type="ECO:0000256" key="7">
    <source>
        <dbReference type="ARBA" id="ARBA00023157"/>
    </source>
</evidence>
<name>A0A833R4H9_9POAL</name>
<dbReference type="OrthoDB" id="10253408at2759"/>
<feature type="domain" description="Granulins" evidence="11">
    <location>
        <begin position="380"/>
        <end position="437"/>
    </location>
</feature>
<evidence type="ECO:0000259" key="11">
    <source>
        <dbReference type="SMART" id="SM00277"/>
    </source>
</evidence>
<dbReference type="CDD" id="cd02248">
    <property type="entry name" value="Peptidase_C1A"/>
    <property type="match status" value="1"/>
</dbReference>
<evidence type="ECO:0000256" key="1">
    <source>
        <dbReference type="ARBA" id="ARBA00008455"/>
    </source>
</evidence>
<evidence type="ECO:0000256" key="8">
    <source>
        <dbReference type="ARBA" id="ARBA00023180"/>
    </source>
</evidence>
<dbReference type="SMART" id="SM00645">
    <property type="entry name" value="Pept_C1"/>
    <property type="match status" value="1"/>
</dbReference>
<comment type="similarity">
    <text evidence="1">Belongs to the peptidase C1 family.</text>
</comment>
<keyword evidence="5" id="KW-0788">Thiol protease</keyword>
<dbReference type="Pfam" id="PF00396">
    <property type="entry name" value="Granulin"/>
    <property type="match status" value="1"/>
</dbReference>
<dbReference type="InterPro" id="IPR013128">
    <property type="entry name" value="Peptidase_C1A"/>
</dbReference>
<feature type="signal peptide" evidence="10">
    <location>
        <begin position="1"/>
        <end position="24"/>
    </location>
</feature>
<dbReference type="Gene3D" id="3.90.70.10">
    <property type="entry name" value="Cysteine proteinases"/>
    <property type="match status" value="1"/>
</dbReference>
<keyword evidence="6" id="KW-0865">Zymogen</keyword>
<dbReference type="InterPro" id="IPR025660">
    <property type="entry name" value="Pept_his_AS"/>
</dbReference>
<dbReference type="InterPro" id="IPR000118">
    <property type="entry name" value="Granulin"/>
</dbReference>
<dbReference type="Gene3D" id="2.10.25.160">
    <property type="entry name" value="Granulin"/>
    <property type="match status" value="1"/>
</dbReference>
<feature type="compositionally biased region" description="Pro residues" evidence="9">
    <location>
        <begin position="360"/>
        <end position="375"/>
    </location>
</feature>
<keyword evidence="15" id="KW-1185">Reference proteome</keyword>
<sequence length="471" mass="51301">MKSLTLSVALAPLLLLLFLSLSTALSLSHDFSIINHNPIIRAESEVRELFHLWLSGHQKSYNALGEKERRFSIFKDNLLFIDAHNSKPNQTYKLGLNRFSDMTNEEFRQHLGLRSGALERKSRGNGKVTGGFENVDDGALPDSIDWRDHGAVTSVKDQGSCGSCWAFSTIAAVEGINKIVTGELISLSEQELVDCDSTSNQGCNGGLMDDAFDFIVKNGGIDTDKDYPYSARDGKCDILRKNSKVVSIDGYKDVPQNDEKALKKAVAQQPVSVAIEAGGREFQLYSSGVFSGRCGTDLDHGVVAVGYGTENGVDYWIVRNSWGPHWGENGYIRMQRNVVSAAGKCGIASMASYPIKKGSNPPPTPGNAPPSPSPSEPVKCSKYTTCPSGSTCCCMYQWGRKCFGWGCCPMESAVCCADRTSCCPSDYPVCNAKENTCLISKGKQMGIKALRRTPANYHFSITRSEQSIAVE</sequence>
<feature type="chain" id="PRO_5032560150" evidence="10">
    <location>
        <begin position="25"/>
        <end position="471"/>
    </location>
</feature>
<evidence type="ECO:0000256" key="4">
    <source>
        <dbReference type="ARBA" id="ARBA00022801"/>
    </source>
</evidence>
<feature type="region of interest" description="Disordered" evidence="9">
    <location>
        <begin position="356"/>
        <end position="375"/>
    </location>
</feature>
<proteinExistence type="inferred from homology"/>
<dbReference type="FunFam" id="2.10.25.160:FF:000002">
    <property type="entry name" value="Cysteine protease 1"/>
    <property type="match status" value="1"/>
</dbReference>
<feature type="domain" description="Peptidase C1A papain C-terminal" evidence="12">
    <location>
        <begin position="140"/>
        <end position="355"/>
    </location>
</feature>
<gene>
    <name evidence="14" type="ORF">FCM35_KLT19646</name>
</gene>
<feature type="domain" description="Cathepsin propeptide inhibitor" evidence="13">
    <location>
        <begin position="50"/>
        <end position="107"/>
    </location>
</feature>
<dbReference type="Pfam" id="PF00112">
    <property type="entry name" value="Peptidase_C1"/>
    <property type="match status" value="1"/>
</dbReference>
<dbReference type="SMART" id="SM00277">
    <property type="entry name" value="GRAN"/>
    <property type="match status" value="1"/>
</dbReference>
<dbReference type="InterPro" id="IPR038765">
    <property type="entry name" value="Papain-like_cys_pep_sf"/>
</dbReference>
<dbReference type="PROSITE" id="PS00640">
    <property type="entry name" value="THIOL_PROTEASE_ASN"/>
    <property type="match status" value="1"/>
</dbReference>
<accession>A0A833R4H9</accession>
<evidence type="ECO:0000256" key="5">
    <source>
        <dbReference type="ARBA" id="ARBA00022807"/>
    </source>
</evidence>
<organism evidence="14 15">
    <name type="scientific">Carex littledalei</name>
    <dbReference type="NCBI Taxonomy" id="544730"/>
    <lineage>
        <taxon>Eukaryota</taxon>
        <taxon>Viridiplantae</taxon>
        <taxon>Streptophyta</taxon>
        <taxon>Embryophyta</taxon>
        <taxon>Tracheophyta</taxon>
        <taxon>Spermatophyta</taxon>
        <taxon>Magnoliopsida</taxon>
        <taxon>Liliopsida</taxon>
        <taxon>Poales</taxon>
        <taxon>Cyperaceae</taxon>
        <taxon>Cyperoideae</taxon>
        <taxon>Cariceae</taxon>
        <taxon>Carex</taxon>
        <taxon>Carex subgen. Euthyceras</taxon>
    </lineage>
</organism>
<dbReference type="InterPro" id="IPR013201">
    <property type="entry name" value="Prot_inhib_I29"/>
</dbReference>
<dbReference type="FunFam" id="3.90.70.10:FF:000068">
    <property type="entry name" value="Cysteine protease 1"/>
    <property type="match status" value="1"/>
</dbReference>
<evidence type="ECO:0000256" key="6">
    <source>
        <dbReference type="ARBA" id="ARBA00023145"/>
    </source>
</evidence>
<keyword evidence="2" id="KW-0645">Protease</keyword>
<dbReference type="SUPFAM" id="SSF57277">
    <property type="entry name" value="Granulin repeat"/>
    <property type="match status" value="1"/>
</dbReference>
<dbReference type="GO" id="GO:0006508">
    <property type="term" value="P:proteolysis"/>
    <property type="evidence" value="ECO:0007669"/>
    <property type="project" value="UniProtKB-KW"/>
</dbReference>
<keyword evidence="7" id="KW-1015">Disulfide bond</keyword>
<evidence type="ECO:0000259" key="12">
    <source>
        <dbReference type="SMART" id="SM00645"/>
    </source>
</evidence>
<dbReference type="InterPro" id="IPR037277">
    <property type="entry name" value="Granulin_sf"/>
</dbReference>
<dbReference type="InterPro" id="IPR039417">
    <property type="entry name" value="Peptidase_C1A_papain-like"/>
</dbReference>
<dbReference type="SMART" id="SM00848">
    <property type="entry name" value="Inhibitor_I29"/>
    <property type="match status" value="1"/>
</dbReference>
<comment type="caution">
    <text evidence="14">The sequence shown here is derived from an EMBL/GenBank/DDBJ whole genome shotgun (WGS) entry which is preliminary data.</text>
</comment>
<keyword evidence="8" id="KW-0325">Glycoprotein</keyword>
<dbReference type="PROSITE" id="PS00139">
    <property type="entry name" value="THIOL_PROTEASE_CYS"/>
    <property type="match status" value="1"/>
</dbReference>